<evidence type="ECO:0000256" key="5">
    <source>
        <dbReference type="PIRNR" id="PIRNR038471"/>
    </source>
</evidence>
<dbReference type="GO" id="GO:0008360">
    <property type="term" value="P:regulation of cell shape"/>
    <property type="evidence" value="ECO:0007669"/>
    <property type="project" value="UniProtKB-KW"/>
</dbReference>
<dbReference type="InterPro" id="IPR042177">
    <property type="entry name" value="Cell/Rod_1"/>
</dbReference>
<dbReference type="InterPro" id="IPR042175">
    <property type="entry name" value="Cell/Rod_MreC_2"/>
</dbReference>
<dbReference type="InterPro" id="IPR055342">
    <property type="entry name" value="MreC_beta-barrel_core"/>
</dbReference>
<keyword evidence="3 5" id="KW-0133">Cell shape</keyword>
<accession>L0GZW3</accession>
<dbReference type="Gene3D" id="2.40.10.340">
    <property type="entry name" value="Rod shape-determining protein MreC, domain 1"/>
    <property type="match status" value="1"/>
</dbReference>
<gene>
    <name evidence="8" type="ORF">Thimo_2783</name>
</gene>
<evidence type="ECO:0000256" key="1">
    <source>
        <dbReference type="ARBA" id="ARBA00009369"/>
    </source>
</evidence>
<evidence type="ECO:0000256" key="2">
    <source>
        <dbReference type="ARBA" id="ARBA00013855"/>
    </source>
</evidence>
<keyword evidence="9" id="KW-1185">Reference proteome</keyword>
<dbReference type="GO" id="GO:0005886">
    <property type="term" value="C:plasma membrane"/>
    <property type="evidence" value="ECO:0007669"/>
    <property type="project" value="TreeGrafter"/>
</dbReference>
<keyword evidence="6" id="KW-0472">Membrane</keyword>
<dbReference type="STRING" id="765912.Thimo_2783"/>
<sequence length="293" mass="32004">MKPLFAQGPSLTARLVLAVVAALTLVFVDHRYQRLDSVRASLSVVVYPLYYIAGLPDTLMREVQGRLADEEVLRREKAELQQENLLLKVRLQRFAALEAENDRLRGLLGSSSKLGERVLVAELLAVDLDPYRHQVVVDKGSKAGVFVGQPVLDARAVMGQVVRVAPLSAAVLLITDSEHLLPVQVLRNGLRAVAQGTGLVNRLELLHLPKKSDVRVDDRLVTSGLGGRFPAGYPVARVVAVRDEPGRPFLTVLAKPLARLDRAREVLLVWSLSPEKDHAELEVVGGPDAASEP</sequence>
<feature type="domain" description="Rod shape-determining protein MreC beta-barrel core" evidence="7">
    <location>
        <begin position="125"/>
        <end position="270"/>
    </location>
</feature>
<dbReference type="HOGENOM" id="CLU_042663_2_0_6"/>
<dbReference type="InterPro" id="IPR007221">
    <property type="entry name" value="MreC"/>
</dbReference>
<dbReference type="NCBIfam" id="TIGR00219">
    <property type="entry name" value="mreC"/>
    <property type="match status" value="1"/>
</dbReference>
<evidence type="ECO:0000256" key="6">
    <source>
        <dbReference type="SAM" id="Phobius"/>
    </source>
</evidence>
<evidence type="ECO:0000256" key="3">
    <source>
        <dbReference type="ARBA" id="ARBA00022960"/>
    </source>
</evidence>
<name>L0GZW3_9GAMM</name>
<evidence type="ECO:0000313" key="9">
    <source>
        <dbReference type="Proteomes" id="UP000010816"/>
    </source>
</evidence>
<dbReference type="AlphaFoldDB" id="L0GZW3"/>
<dbReference type="EMBL" id="CP003051">
    <property type="protein sequence ID" value="AGA91491.1"/>
    <property type="molecule type" value="Genomic_DNA"/>
</dbReference>
<keyword evidence="6" id="KW-1133">Transmembrane helix</keyword>
<organism evidence="8 9">
    <name type="scientific">Thioflavicoccus mobilis 8321</name>
    <dbReference type="NCBI Taxonomy" id="765912"/>
    <lineage>
        <taxon>Bacteria</taxon>
        <taxon>Pseudomonadati</taxon>
        <taxon>Pseudomonadota</taxon>
        <taxon>Gammaproteobacteria</taxon>
        <taxon>Chromatiales</taxon>
        <taxon>Chromatiaceae</taxon>
        <taxon>Thioflavicoccus</taxon>
    </lineage>
</organism>
<dbReference type="Pfam" id="PF04085">
    <property type="entry name" value="MreC"/>
    <property type="match status" value="1"/>
</dbReference>
<dbReference type="Gene3D" id="2.40.10.350">
    <property type="entry name" value="Rod shape-determining protein MreC, domain 2"/>
    <property type="match status" value="1"/>
</dbReference>
<feature type="transmembrane region" description="Helical" evidence="6">
    <location>
        <begin position="12"/>
        <end position="29"/>
    </location>
</feature>
<evidence type="ECO:0000259" key="7">
    <source>
        <dbReference type="Pfam" id="PF04085"/>
    </source>
</evidence>
<dbReference type="PANTHER" id="PTHR34138">
    <property type="entry name" value="CELL SHAPE-DETERMINING PROTEIN MREC"/>
    <property type="match status" value="1"/>
</dbReference>
<dbReference type="Proteomes" id="UP000010816">
    <property type="component" value="Chromosome"/>
</dbReference>
<dbReference type="OrthoDB" id="9808025at2"/>
<dbReference type="KEGG" id="tmb:Thimo_2783"/>
<comment type="function">
    <text evidence="5">Involved in formation and maintenance of cell shape.</text>
</comment>
<reference evidence="8 9" key="1">
    <citation type="submission" date="2011-09" db="EMBL/GenBank/DDBJ databases">
        <title>Complete sequence of chromosome of Thioflavicoccus mobilis 8321.</title>
        <authorList>
            <consortium name="US DOE Joint Genome Institute"/>
            <person name="Lucas S."/>
            <person name="Han J."/>
            <person name="Lapidus A."/>
            <person name="Cheng J.-F."/>
            <person name="Goodwin L."/>
            <person name="Pitluck S."/>
            <person name="Peters L."/>
            <person name="Ovchinnikova G."/>
            <person name="Lu M."/>
            <person name="Detter J.C."/>
            <person name="Han C."/>
            <person name="Tapia R."/>
            <person name="Land M."/>
            <person name="Hauser L."/>
            <person name="Kyrpides N."/>
            <person name="Ivanova N."/>
            <person name="Pagani I."/>
            <person name="Vogl K."/>
            <person name="Liu Z."/>
            <person name="Imhoff J."/>
            <person name="Thiel V."/>
            <person name="Frigaard N.-U."/>
            <person name="Bryant D."/>
            <person name="Woyke T."/>
        </authorList>
    </citation>
    <scope>NUCLEOTIDE SEQUENCE [LARGE SCALE GENOMIC DNA]</scope>
    <source>
        <strain evidence="8 9">8321</strain>
    </source>
</reference>
<evidence type="ECO:0000256" key="4">
    <source>
        <dbReference type="ARBA" id="ARBA00032089"/>
    </source>
</evidence>
<dbReference type="PANTHER" id="PTHR34138:SF1">
    <property type="entry name" value="CELL SHAPE-DETERMINING PROTEIN MREC"/>
    <property type="match status" value="1"/>
</dbReference>
<protein>
    <recommendedName>
        <fullName evidence="2 5">Cell shape-determining protein MreC</fullName>
    </recommendedName>
    <alternativeName>
        <fullName evidence="4 5">Cell shape protein MreC</fullName>
    </alternativeName>
</protein>
<proteinExistence type="inferred from homology"/>
<dbReference type="eggNOG" id="COG1792">
    <property type="taxonomic scope" value="Bacteria"/>
</dbReference>
<dbReference type="PATRIC" id="fig|765912.4.peg.2726"/>
<keyword evidence="6" id="KW-0812">Transmembrane</keyword>
<dbReference type="PIRSF" id="PIRSF038471">
    <property type="entry name" value="MreC"/>
    <property type="match status" value="1"/>
</dbReference>
<evidence type="ECO:0000313" key="8">
    <source>
        <dbReference type="EMBL" id="AGA91491.1"/>
    </source>
</evidence>
<comment type="similarity">
    <text evidence="1 5">Belongs to the MreC family.</text>
</comment>